<dbReference type="Proteomes" id="UP001607303">
    <property type="component" value="Unassembled WGS sequence"/>
</dbReference>
<dbReference type="AlphaFoldDB" id="A0ABD2BB41"/>
<name>A0ABD2BB41_VESMC</name>
<comment type="caution">
    <text evidence="1">The sequence shown here is derived from an EMBL/GenBank/DDBJ whole genome shotgun (WGS) entry which is preliminary data.</text>
</comment>
<evidence type="ECO:0000313" key="1">
    <source>
        <dbReference type="EMBL" id="KAL2729946.1"/>
    </source>
</evidence>
<sequence length="190" mass="21891">MSDIIIYLHYLFSITCGECLLRNCDAYSSKFKARLNQMSDIIIYLHYLFSITCGECLLIDLRCVLIEIQSKTELVTVGPLILSSRNIERMSDIIIYLHYLFSITCGECLLRDLRCVLIEIQSKTELVTVGPLILSSRNVYCETCDAYSSKFKTRLNYNCRSAYIVVTSGRIPPLLYSILKHNKSFRILKE</sequence>
<reference evidence="1 2" key="1">
    <citation type="journal article" date="2024" name="Ann. Entomol. Soc. Am.">
        <title>Genomic analyses of the southern and eastern yellowjacket wasps (Hymenoptera: Vespidae) reveal evolutionary signatures of social life.</title>
        <authorList>
            <person name="Catto M.A."/>
            <person name="Caine P.B."/>
            <person name="Orr S.E."/>
            <person name="Hunt B.G."/>
            <person name="Goodisman M.A.D."/>
        </authorList>
    </citation>
    <scope>NUCLEOTIDE SEQUENCE [LARGE SCALE GENOMIC DNA]</scope>
    <source>
        <strain evidence="1">232</strain>
        <tissue evidence="1">Head and thorax</tissue>
    </source>
</reference>
<keyword evidence="2" id="KW-1185">Reference proteome</keyword>
<dbReference type="EMBL" id="JAYRBN010000091">
    <property type="protein sequence ID" value="KAL2729946.1"/>
    <property type="molecule type" value="Genomic_DNA"/>
</dbReference>
<gene>
    <name evidence="1" type="ORF">V1477_015757</name>
</gene>
<organism evidence="1 2">
    <name type="scientific">Vespula maculifrons</name>
    <name type="common">Eastern yellow jacket</name>
    <name type="synonym">Wasp</name>
    <dbReference type="NCBI Taxonomy" id="7453"/>
    <lineage>
        <taxon>Eukaryota</taxon>
        <taxon>Metazoa</taxon>
        <taxon>Ecdysozoa</taxon>
        <taxon>Arthropoda</taxon>
        <taxon>Hexapoda</taxon>
        <taxon>Insecta</taxon>
        <taxon>Pterygota</taxon>
        <taxon>Neoptera</taxon>
        <taxon>Endopterygota</taxon>
        <taxon>Hymenoptera</taxon>
        <taxon>Apocrita</taxon>
        <taxon>Aculeata</taxon>
        <taxon>Vespoidea</taxon>
        <taxon>Vespidae</taxon>
        <taxon>Vespinae</taxon>
        <taxon>Vespula</taxon>
    </lineage>
</organism>
<proteinExistence type="predicted"/>
<accession>A0ABD2BB41</accession>
<protein>
    <submittedName>
        <fullName evidence="1">Uncharacterized protein</fullName>
    </submittedName>
</protein>
<evidence type="ECO:0000313" key="2">
    <source>
        <dbReference type="Proteomes" id="UP001607303"/>
    </source>
</evidence>